<protein>
    <submittedName>
        <fullName evidence="2">Uncharacterized protein</fullName>
    </submittedName>
</protein>
<reference evidence="2 3" key="1">
    <citation type="submission" date="2016-12" db="EMBL/GenBank/DDBJ databases">
        <title>Draft genome sequences of strains Salinicola socius SMB35, Salinicola sp. MH3R3-1 and Chromohalobacter sp. SMB17 from the Verkhnekamsk potash mining region of Russia.</title>
        <authorList>
            <person name="Mavrodi D.V."/>
            <person name="Olsson B.E."/>
            <person name="Korsakova E.S."/>
            <person name="Pyankova A."/>
            <person name="Mavrodi O.V."/>
            <person name="Plotnikova E.G."/>
        </authorList>
    </citation>
    <scope>NUCLEOTIDE SEQUENCE [LARGE SCALE GENOMIC DNA]</scope>
    <source>
        <strain evidence="2 3">SMB35</strain>
    </source>
</reference>
<dbReference type="OrthoDB" id="6183652at2"/>
<dbReference type="Proteomes" id="UP000186878">
    <property type="component" value="Unassembled WGS sequence"/>
</dbReference>
<organism evidence="2 3">
    <name type="scientific">Salinicola socius</name>
    <dbReference type="NCBI Taxonomy" id="404433"/>
    <lineage>
        <taxon>Bacteria</taxon>
        <taxon>Pseudomonadati</taxon>
        <taxon>Pseudomonadota</taxon>
        <taxon>Gammaproteobacteria</taxon>
        <taxon>Oceanospirillales</taxon>
        <taxon>Halomonadaceae</taxon>
        <taxon>Salinicola</taxon>
    </lineage>
</organism>
<proteinExistence type="predicted"/>
<name>A0A1Q8SRB9_9GAMM</name>
<gene>
    <name evidence="2" type="ORF">BTW07_11835</name>
</gene>
<dbReference type="EMBL" id="MSDO01000017">
    <property type="protein sequence ID" value="OLO03965.1"/>
    <property type="molecule type" value="Genomic_DNA"/>
</dbReference>
<dbReference type="AlphaFoldDB" id="A0A1Q8SRB9"/>
<evidence type="ECO:0000256" key="1">
    <source>
        <dbReference type="SAM" id="MobiDB-lite"/>
    </source>
</evidence>
<evidence type="ECO:0000313" key="3">
    <source>
        <dbReference type="Proteomes" id="UP000186878"/>
    </source>
</evidence>
<comment type="caution">
    <text evidence="2">The sequence shown here is derived from an EMBL/GenBank/DDBJ whole genome shotgun (WGS) entry which is preliminary data.</text>
</comment>
<accession>A0A1Q8SRB9</accession>
<sequence>MSDFSEEFRMPKGCPNCGNHMMKVSQAKSPDDHVYCTSCNTEVCAWEEAERIMAETPRSESEQLIEDVMNNKKSSEDDDR</sequence>
<dbReference type="RefSeq" id="WP_075570373.1">
    <property type="nucleotide sequence ID" value="NZ_MSDO01000017.1"/>
</dbReference>
<keyword evidence="3" id="KW-1185">Reference proteome</keyword>
<dbReference type="STRING" id="404433.BTW07_11835"/>
<evidence type="ECO:0000313" key="2">
    <source>
        <dbReference type="EMBL" id="OLO03965.1"/>
    </source>
</evidence>
<feature type="region of interest" description="Disordered" evidence="1">
    <location>
        <begin position="55"/>
        <end position="80"/>
    </location>
</feature>
<feature type="compositionally biased region" description="Basic and acidic residues" evidence="1">
    <location>
        <begin position="69"/>
        <end position="80"/>
    </location>
</feature>